<dbReference type="RefSeq" id="WP_210855542.1">
    <property type="nucleotide sequence ID" value="NZ_JAGQDD010000014.1"/>
</dbReference>
<keyword evidence="4" id="KW-1185">Reference proteome</keyword>
<feature type="domain" description="DUF7901" evidence="2">
    <location>
        <begin position="42"/>
        <end position="183"/>
    </location>
</feature>
<dbReference type="Proteomes" id="UP000676246">
    <property type="component" value="Unassembled WGS sequence"/>
</dbReference>
<evidence type="ECO:0000259" key="2">
    <source>
        <dbReference type="Pfam" id="PF25470"/>
    </source>
</evidence>
<organism evidence="3 4">
    <name type="scientific">Ideonella alba</name>
    <dbReference type="NCBI Taxonomy" id="2824118"/>
    <lineage>
        <taxon>Bacteria</taxon>
        <taxon>Pseudomonadati</taxon>
        <taxon>Pseudomonadota</taxon>
        <taxon>Betaproteobacteria</taxon>
        <taxon>Burkholderiales</taxon>
        <taxon>Sphaerotilaceae</taxon>
        <taxon>Ideonella</taxon>
    </lineage>
</organism>
<evidence type="ECO:0000256" key="1">
    <source>
        <dbReference type="SAM" id="SignalP"/>
    </source>
</evidence>
<evidence type="ECO:0000313" key="3">
    <source>
        <dbReference type="EMBL" id="MBQ0932179.1"/>
    </source>
</evidence>
<gene>
    <name evidence="3" type="ORF">KAK03_16995</name>
</gene>
<comment type="caution">
    <text evidence="3">The sequence shown here is derived from an EMBL/GenBank/DDBJ whole genome shotgun (WGS) entry which is preliminary data.</text>
</comment>
<dbReference type="AlphaFoldDB" id="A0A941BME6"/>
<keyword evidence="1" id="KW-0732">Signal</keyword>
<proteinExistence type="predicted"/>
<evidence type="ECO:0000313" key="4">
    <source>
        <dbReference type="Proteomes" id="UP000676246"/>
    </source>
</evidence>
<accession>A0A941BME6</accession>
<reference evidence="3 4" key="1">
    <citation type="submission" date="2021-04" db="EMBL/GenBank/DDBJ databases">
        <title>The genome sequence of Ideonella sp. 3Y2.</title>
        <authorList>
            <person name="Liu Y."/>
        </authorList>
    </citation>
    <scope>NUCLEOTIDE SEQUENCE [LARGE SCALE GENOMIC DNA]</scope>
    <source>
        <strain evidence="3 4">3Y2</strain>
    </source>
</reference>
<feature type="signal peptide" evidence="1">
    <location>
        <begin position="1"/>
        <end position="26"/>
    </location>
</feature>
<protein>
    <recommendedName>
        <fullName evidence="2">DUF7901 domain-containing protein</fullName>
    </recommendedName>
</protein>
<feature type="chain" id="PRO_5036761494" description="DUF7901 domain-containing protein" evidence="1">
    <location>
        <begin position="27"/>
        <end position="207"/>
    </location>
</feature>
<dbReference type="EMBL" id="JAGQDD010000014">
    <property type="protein sequence ID" value="MBQ0932179.1"/>
    <property type="molecule type" value="Genomic_DNA"/>
</dbReference>
<dbReference type="InterPro" id="IPR057223">
    <property type="entry name" value="DUF7901"/>
</dbReference>
<sequence>MRPLLRSACLTAALALGMALSGPASAAKLFRQVVSVPGGLAPSAQWGVDGSDWDQQVWDNFRLTTDAKITSVHWWGGLGNWGTATTVDSFHLEFWTSIDYPDGRPVQPDVGNYQGGMVQAYRFAISKVTQTVEGDRIHYQVKLPQPLLLKGATNYWLSVLAWQSGVPTWGWAWSDGGDHLDFYCTAWTGDKFYLHGSQDMAFQLVGR</sequence>
<dbReference type="Pfam" id="PF25470">
    <property type="entry name" value="DUF7901"/>
    <property type="match status" value="1"/>
</dbReference>
<name>A0A941BME6_9BURK</name>